<feature type="domain" description="K Homology" evidence="4">
    <location>
        <begin position="147"/>
        <end position="222"/>
    </location>
</feature>
<dbReference type="Pfam" id="PF00013">
    <property type="entry name" value="KH_1"/>
    <property type="match status" value="5"/>
</dbReference>
<evidence type="ECO:0000256" key="3">
    <source>
        <dbReference type="SAM" id="MobiDB-lite"/>
    </source>
</evidence>
<feature type="domain" description="K Homology" evidence="4">
    <location>
        <begin position="308"/>
        <end position="381"/>
    </location>
</feature>
<feature type="region of interest" description="Disordered" evidence="3">
    <location>
        <begin position="1"/>
        <end position="22"/>
    </location>
</feature>
<dbReference type="PROSITE" id="PS50084">
    <property type="entry name" value="KH_TYPE_1"/>
    <property type="match status" value="5"/>
</dbReference>
<dbReference type="SMART" id="SM00322">
    <property type="entry name" value="KH"/>
    <property type="match status" value="5"/>
</dbReference>
<dbReference type="InterPro" id="IPR004087">
    <property type="entry name" value="KH_dom"/>
</dbReference>
<feature type="domain" description="K Homology" evidence="4">
    <location>
        <begin position="393"/>
        <end position="468"/>
    </location>
</feature>
<feature type="domain" description="K Homology" evidence="4">
    <location>
        <begin position="604"/>
        <end position="674"/>
    </location>
</feature>
<dbReference type="Proteomes" id="UP000541444">
    <property type="component" value="Unassembled WGS sequence"/>
</dbReference>
<feature type="domain" description="K Homology" evidence="4">
    <location>
        <begin position="32"/>
        <end position="105"/>
    </location>
</feature>
<dbReference type="CDD" id="cd22459">
    <property type="entry name" value="KH-I_PEPPER_rpt1_like"/>
    <property type="match status" value="1"/>
</dbReference>
<dbReference type="CDD" id="cd22460">
    <property type="entry name" value="KH-I_PEPPER_rpt2_like"/>
    <property type="match status" value="2"/>
</dbReference>
<dbReference type="OrthoDB" id="442947at2759"/>
<feature type="compositionally biased region" description="Acidic residues" evidence="3">
    <location>
        <begin position="89"/>
        <end position="99"/>
    </location>
</feature>
<organism evidence="5 6">
    <name type="scientific">Kingdonia uniflora</name>
    <dbReference type="NCBI Taxonomy" id="39325"/>
    <lineage>
        <taxon>Eukaryota</taxon>
        <taxon>Viridiplantae</taxon>
        <taxon>Streptophyta</taxon>
        <taxon>Embryophyta</taxon>
        <taxon>Tracheophyta</taxon>
        <taxon>Spermatophyta</taxon>
        <taxon>Magnoliopsida</taxon>
        <taxon>Ranunculales</taxon>
        <taxon>Circaeasteraceae</taxon>
        <taxon>Kingdonia</taxon>
    </lineage>
</organism>
<evidence type="ECO:0000313" key="6">
    <source>
        <dbReference type="Proteomes" id="UP000541444"/>
    </source>
</evidence>
<feature type="region of interest" description="Disordered" evidence="3">
    <location>
        <begin position="225"/>
        <end position="285"/>
    </location>
</feature>
<evidence type="ECO:0000256" key="1">
    <source>
        <dbReference type="ARBA" id="ARBA00022737"/>
    </source>
</evidence>
<evidence type="ECO:0000313" key="5">
    <source>
        <dbReference type="EMBL" id="KAF6142164.1"/>
    </source>
</evidence>
<protein>
    <recommendedName>
        <fullName evidence="4">K Homology domain-containing protein</fullName>
    </recommendedName>
</protein>
<keyword evidence="2" id="KW-0694">RNA-binding</keyword>
<dbReference type="AlphaFoldDB" id="A0A7J7LI29"/>
<evidence type="ECO:0000256" key="2">
    <source>
        <dbReference type="PROSITE-ProRule" id="PRU00117"/>
    </source>
</evidence>
<dbReference type="SUPFAM" id="SSF54791">
    <property type="entry name" value="Eukaryotic type KH-domain (KH-domain type I)"/>
    <property type="match status" value="5"/>
</dbReference>
<evidence type="ECO:0000259" key="4">
    <source>
        <dbReference type="SMART" id="SM00322"/>
    </source>
</evidence>
<feature type="region of interest" description="Disordered" evidence="3">
    <location>
        <begin position="80"/>
        <end position="116"/>
    </location>
</feature>
<dbReference type="Gene3D" id="3.30.1370.10">
    <property type="entry name" value="K Homology domain, type 1"/>
    <property type="match status" value="5"/>
</dbReference>
<keyword evidence="1" id="KW-0677">Repeat</keyword>
<comment type="caution">
    <text evidence="5">The sequence shown here is derived from an EMBL/GenBank/DDBJ whole genome shotgun (WGS) entry which is preliminary data.</text>
</comment>
<dbReference type="GO" id="GO:0003723">
    <property type="term" value="F:RNA binding"/>
    <property type="evidence" value="ECO:0007669"/>
    <property type="project" value="UniProtKB-UniRule"/>
</dbReference>
<dbReference type="PANTHER" id="PTHR10288">
    <property type="entry name" value="KH DOMAIN CONTAINING RNA BINDING PROTEIN"/>
    <property type="match status" value="1"/>
</dbReference>
<proteinExistence type="predicted"/>
<feature type="compositionally biased region" description="Basic and acidic residues" evidence="3">
    <location>
        <begin position="1"/>
        <end position="16"/>
    </location>
</feature>
<reference evidence="5 6" key="1">
    <citation type="journal article" date="2020" name="IScience">
        <title>Genome Sequencing of the Endangered Kingdonia uniflora (Circaeasteraceae, Ranunculales) Reveals Potential Mechanisms of Evolutionary Specialization.</title>
        <authorList>
            <person name="Sun Y."/>
            <person name="Deng T."/>
            <person name="Zhang A."/>
            <person name="Moore M.J."/>
            <person name="Landis J.B."/>
            <person name="Lin N."/>
            <person name="Zhang H."/>
            <person name="Zhang X."/>
            <person name="Huang J."/>
            <person name="Zhang X."/>
            <person name="Sun H."/>
            <person name="Wang H."/>
        </authorList>
    </citation>
    <scope>NUCLEOTIDE SEQUENCE [LARGE SCALE GENOMIC DNA]</scope>
    <source>
        <strain evidence="5">TB1705</strain>
        <tissue evidence="5">Leaf</tissue>
    </source>
</reference>
<name>A0A7J7LI29_9MAGN</name>
<dbReference type="InterPro" id="IPR036612">
    <property type="entry name" value="KH_dom_type_1_sf"/>
</dbReference>
<gene>
    <name evidence="5" type="ORF">GIB67_037082</name>
</gene>
<feature type="compositionally biased region" description="Polar residues" evidence="3">
    <location>
        <begin position="265"/>
        <end position="279"/>
    </location>
</feature>
<dbReference type="InterPro" id="IPR004088">
    <property type="entry name" value="KH_dom_type_1"/>
</dbReference>
<dbReference type="EMBL" id="JACGCM010002279">
    <property type="protein sequence ID" value="KAF6142164.1"/>
    <property type="molecule type" value="Genomic_DNA"/>
</dbReference>
<sequence>MSSKRAFDRNPSESNRKWKWKRPATQLKITPSSIVFRVLCPVSKSGSVIGKYGTIVTQIRQETGAKVRVEEPVSGDDERVIVIVGSENERDDEDEDEEEKNQSDENNQQNDTTPVEVYSSAQKALLRVFERIVLAEEPENAHQQTDKAYFVRLLVLSSQVGCLLGKGGTVIKQMAAETGAQIRILPRDKLPQCVTPSDELLQITGELDAVTKALQSVSQQLMVNPHRDHDSTPAIKSTGPSTPPSAPISKSGNHSKKHHFPAQGTPFTSALQDRSTVVPSNPKFRESGILSTPTLRESSILGRGRPPLELTFSLICHNEKVGGIIGKGGSIVRLLQNETGCDIKILEGDTISEDRIIVITGPAHPSDRISAVEDAVLRVQSRLVMGIPIPNENVVIARLLVSHYQIGCLIGHSGSILSDMRRLSGAHIRVLAKNLVPTFVSVDEEVVQAMGQFESVQEALLQITSRLRHHHFGDTFPSNNNPLHPSFPDQVSRFPPFMGRREPSPPRMFPNMGPPFNKFSSIGGMPLHGRMYPQDDRPAFAHNAQRPGFSSQNFGRDPTSAPWEPQGIIDGRGSMGMPNYPGGAMQPQRRAGGFRSGTNPAIITSTVVEVAVPQAVVPSIYGEGGSSLKQLRQISGAKITIGEPIPGATETKVVISGTPEETHAAQSLLQAFVMSGSDSP</sequence>
<accession>A0A7J7LI29</accession>
<keyword evidence="6" id="KW-1185">Reference proteome</keyword>